<evidence type="ECO:0000256" key="1">
    <source>
        <dbReference type="ARBA" id="ARBA00004651"/>
    </source>
</evidence>
<evidence type="ECO:0000313" key="11">
    <source>
        <dbReference type="Proteomes" id="UP000002171"/>
    </source>
</evidence>
<dbReference type="GO" id="GO:0048472">
    <property type="term" value="F:threonine-phosphate decarboxylase activity"/>
    <property type="evidence" value="ECO:0007669"/>
    <property type="project" value="InterPro"/>
</dbReference>
<name>A0A7U8C6A9_NEPCE</name>
<dbReference type="GO" id="GO:0015420">
    <property type="term" value="F:ABC-type vitamin B12 transporter activity"/>
    <property type="evidence" value="ECO:0007669"/>
    <property type="project" value="UniProtKB-UniRule"/>
</dbReference>
<comment type="pathway">
    <text evidence="2 9">Cofactor biosynthesis; adenosylcobalamin biosynthesis.</text>
</comment>
<feature type="transmembrane region" description="Helical" evidence="9">
    <location>
        <begin position="296"/>
        <end position="318"/>
    </location>
</feature>
<dbReference type="RefSeq" id="WP_007020622.1">
    <property type="nucleotide sequence ID" value="NZ_CH724125.1"/>
</dbReference>
<evidence type="ECO:0000256" key="7">
    <source>
        <dbReference type="ARBA" id="ARBA00022989"/>
    </source>
</evidence>
<dbReference type="GO" id="GO:0009236">
    <property type="term" value="P:cobalamin biosynthetic process"/>
    <property type="evidence" value="ECO:0007669"/>
    <property type="project" value="UniProtKB-UniRule"/>
</dbReference>
<comment type="caution">
    <text evidence="9">Lacks conserved residue(s) required for the propagation of feature annotation.</text>
</comment>
<dbReference type="UniPathway" id="UPA00148"/>
<comment type="function">
    <text evidence="9">Converts cobyric acid to cobinamide by the addition of aminopropanol on the F carboxylic group.</text>
</comment>
<dbReference type="PANTHER" id="PTHR34308">
    <property type="entry name" value="COBALAMIN BIOSYNTHESIS PROTEIN CBIB"/>
    <property type="match status" value="1"/>
</dbReference>
<keyword evidence="6 9" id="KW-0812">Transmembrane</keyword>
<dbReference type="AlphaFoldDB" id="A0A7U8C6A9"/>
<keyword evidence="8 9" id="KW-0472">Membrane</keyword>
<organism evidence="10 11">
    <name type="scientific">Neptuniibacter caesariensis</name>
    <dbReference type="NCBI Taxonomy" id="207954"/>
    <lineage>
        <taxon>Bacteria</taxon>
        <taxon>Pseudomonadati</taxon>
        <taxon>Pseudomonadota</taxon>
        <taxon>Gammaproteobacteria</taxon>
        <taxon>Oceanospirillales</taxon>
        <taxon>Oceanospirillaceae</taxon>
        <taxon>Neptuniibacter</taxon>
    </lineage>
</organism>
<comment type="caution">
    <text evidence="10">The sequence shown here is derived from an EMBL/GenBank/DDBJ whole genome shotgun (WGS) entry which is preliminary data.</text>
</comment>
<evidence type="ECO:0000256" key="6">
    <source>
        <dbReference type="ARBA" id="ARBA00022692"/>
    </source>
</evidence>
<evidence type="ECO:0000313" key="10">
    <source>
        <dbReference type="EMBL" id="EAR62312.1"/>
    </source>
</evidence>
<evidence type="ECO:0000256" key="4">
    <source>
        <dbReference type="ARBA" id="ARBA00022475"/>
    </source>
</evidence>
<proteinExistence type="inferred from homology"/>
<dbReference type="NCBIfam" id="TIGR00380">
    <property type="entry name" value="cobal_cbiB"/>
    <property type="match status" value="1"/>
</dbReference>
<evidence type="ECO:0000256" key="3">
    <source>
        <dbReference type="ARBA" id="ARBA00006263"/>
    </source>
</evidence>
<dbReference type="EMBL" id="AAOW01000003">
    <property type="protein sequence ID" value="EAR62312.1"/>
    <property type="molecule type" value="Genomic_DNA"/>
</dbReference>
<comment type="similarity">
    <text evidence="3 9">Belongs to the CobD/CbiB family.</text>
</comment>
<evidence type="ECO:0000256" key="8">
    <source>
        <dbReference type="ARBA" id="ARBA00023136"/>
    </source>
</evidence>
<sequence>MSIALSLLLALLLDYFLKEPKHFHPLVGFGNLAIAIEKKLNQANAPKESQKRSGMLAWSLAVIPLTLVALIIDLLLSDSPVLLALVGGVVLYLAIGWQSLLSHALAIAKPLNAGDLDSARTAVGMIVSRDTSELDEQAVASAATESVLENGADAIFAAIFWFCVLGIPGVVLYRLSNTLDAMWGYKNERFLHFGWCAARIDDLLNFIPARLTALSYALVGKTRIAIESWKQQAPTWKSPNAGPVMAAGAGAINVSLGGAAIYHGQLQERPQLGPESGDQPSAKSIEEACALVNRVLVMWGVGLYILIALSVAITSGAAA</sequence>
<dbReference type="Proteomes" id="UP000002171">
    <property type="component" value="Unassembled WGS sequence"/>
</dbReference>
<dbReference type="GO" id="GO:0005886">
    <property type="term" value="C:plasma membrane"/>
    <property type="evidence" value="ECO:0007669"/>
    <property type="project" value="UniProtKB-SubCell"/>
</dbReference>
<dbReference type="InterPro" id="IPR004485">
    <property type="entry name" value="Cobalamin_biosynth_CobD/CbiB"/>
</dbReference>
<dbReference type="OrthoDB" id="9811967at2"/>
<feature type="transmembrane region" description="Helical" evidence="9">
    <location>
        <begin position="81"/>
        <end position="100"/>
    </location>
</feature>
<gene>
    <name evidence="9" type="primary">cobD</name>
    <name evidence="10" type="ORF">MED92_14783</name>
</gene>
<reference evidence="10 11" key="1">
    <citation type="submission" date="2006-02" db="EMBL/GenBank/DDBJ databases">
        <authorList>
            <person name="Pinhassi J."/>
            <person name="Pedros-Alio C."/>
            <person name="Ferriera S."/>
            <person name="Johnson J."/>
            <person name="Kravitz S."/>
            <person name="Halpern A."/>
            <person name="Remington K."/>
            <person name="Beeson K."/>
            <person name="Tran B."/>
            <person name="Rogers Y.-H."/>
            <person name="Friedman R."/>
            <person name="Venter J.C."/>
        </authorList>
    </citation>
    <scope>NUCLEOTIDE SEQUENCE [LARGE SCALE GENOMIC DNA]</scope>
    <source>
        <strain evidence="10 11">MED92</strain>
    </source>
</reference>
<evidence type="ECO:0000256" key="2">
    <source>
        <dbReference type="ARBA" id="ARBA00004953"/>
    </source>
</evidence>
<evidence type="ECO:0000256" key="9">
    <source>
        <dbReference type="HAMAP-Rule" id="MF_00024"/>
    </source>
</evidence>
<protein>
    <recommendedName>
        <fullName evidence="9">Cobalamin biosynthesis protein CobD</fullName>
    </recommendedName>
</protein>
<feature type="transmembrane region" description="Helical" evidence="9">
    <location>
        <begin position="55"/>
        <end position="76"/>
    </location>
</feature>
<keyword evidence="4 9" id="KW-1003">Cell membrane</keyword>
<dbReference type="Pfam" id="PF03186">
    <property type="entry name" value="CobD_Cbib"/>
    <property type="match status" value="1"/>
</dbReference>
<dbReference type="PANTHER" id="PTHR34308:SF1">
    <property type="entry name" value="COBALAMIN BIOSYNTHESIS PROTEIN CBIB"/>
    <property type="match status" value="1"/>
</dbReference>
<feature type="transmembrane region" description="Helical" evidence="9">
    <location>
        <begin position="154"/>
        <end position="173"/>
    </location>
</feature>
<evidence type="ECO:0000256" key="5">
    <source>
        <dbReference type="ARBA" id="ARBA00022573"/>
    </source>
</evidence>
<comment type="subcellular location">
    <subcellularLocation>
        <location evidence="1 9">Cell membrane</location>
        <topology evidence="1 9">Multi-pass membrane protein</topology>
    </subcellularLocation>
</comment>
<keyword evidence="7 9" id="KW-1133">Transmembrane helix</keyword>
<keyword evidence="11" id="KW-1185">Reference proteome</keyword>
<accession>A0A7U8C6A9</accession>
<keyword evidence="5 9" id="KW-0169">Cobalamin biosynthesis</keyword>
<dbReference type="HAMAP" id="MF_00024">
    <property type="entry name" value="CobD_CbiB"/>
    <property type="match status" value="1"/>
</dbReference>